<dbReference type="Gene3D" id="3.30.479.20">
    <property type="entry name" value="Elongation factor Ts, dimerisation domain"/>
    <property type="match status" value="2"/>
</dbReference>
<dbReference type="SUPFAM" id="SSF54713">
    <property type="entry name" value="Elongation factor Ts (EF-Ts), dimerisation domain"/>
    <property type="match status" value="2"/>
</dbReference>
<name>A0A1H9V7E9_9SPHI</name>
<sequence>MSTVQISAADVNKLRQQTGAGMMDCKKALVEANGDFEAAVDLLRKKGQKVSAARSGNATSEGLVSIALSADGTNGKLVALACETEPVSKVEDFRNLAQAVLAAAVANNPATAEELSAIALEDGRTVAETITELTGKIGEKIVIQEYVNISGEKIVSYIHSNGKMGVLVVFEGANGADITEAGKDVAMQIAAMNPVAVDKDGVDPATIEREIEIAKDVIRQEGKPEEMVEKIAAGKLNKFYKDSTLLNQEFVKDSSVDVRKFLDNTSKGLTVTAFKRVQLGA</sequence>
<dbReference type="GO" id="GO:0003746">
    <property type="term" value="F:translation elongation factor activity"/>
    <property type="evidence" value="ECO:0007669"/>
    <property type="project" value="UniProtKB-UniRule"/>
</dbReference>
<proteinExistence type="inferred from homology"/>
<dbReference type="Gene3D" id="1.10.8.10">
    <property type="entry name" value="DNA helicase RuvA subunit, C-terminal domain"/>
    <property type="match status" value="1"/>
</dbReference>
<comment type="function">
    <text evidence="5">Associates with the EF-Tu.GDP complex and induces the exchange of GDP to GTP. It remains bound to the aminoacyl-tRNA.EF-Tu.GTP complex up to the GTP hydrolysis stage on the ribosome.</text>
</comment>
<dbReference type="InterPro" id="IPR018101">
    <property type="entry name" value="Transl_elong_Ts_CS"/>
</dbReference>
<dbReference type="RefSeq" id="WP_090888313.1">
    <property type="nucleotide sequence ID" value="NZ_FOGG01000038.1"/>
</dbReference>
<evidence type="ECO:0000256" key="4">
    <source>
        <dbReference type="ARBA" id="ARBA00022917"/>
    </source>
</evidence>
<keyword evidence="4 5" id="KW-0648">Protein biosynthesis</keyword>
<feature type="domain" description="Translation elongation factor EFTs/EF1B dimerisation" evidence="6">
    <location>
        <begin position="76"/>
        <end position="280"/>
    </location>
</feature>
<dbReference type="EMBL" id="FOGG01000038">
    <property type="protein sequence ID" value="SES17508.1"/>
    <property type="molecule type" value="Genomic_DNA"/>
</dbReference>
<dbReference type="HAMAP" id="MF_00050">
    <property type="entry name" value="EF_Ts"/>
    <property type="match status" value="1"/>
</dbReference>
<dbReference type="AlphaFoldDB" id="A0A1H9V7E9"/>
<accession>A0A1H9V7E9</accession>
<keyword evidence="8" id="KW-1185">Reference proteome</keyword>
<keyword evidence="5" id="KW-0963">Cytoplasm</keyword>
<evidence type="ECO:0000259" key="6">
    <source>
        <dbReference type="Pfam" id="PF00889"/>
    </source>
</evidence>
<reference evidence="7 8" key="1">
    <citation type="submission" date="2016-10" db="EMBL/GenBank/DDBJ databases">
        <authorList>
            <person name="de Groot N.N."/>
        </authorList>
    </citation>
    <scope>NUCLEOTIDE SEQUENCE [LARGE SCALE GENOMIC DNA]</scope>
    <source>
        <strain evidence="7 8">DSM 18610</strain>
    </source>
</reference>
<dbReference type="OrthoDB" id="9808348at2"/>
<comment type="subcellular location">
    <subcellularLocation>
        <location evidence="5">Cytoplasm</location>
    </subcellularLocation>
</comment>
<dbReference type="InterPro" id="IPR014039">
    <property type="entry name" value="Transl_elong_EFTs/EF1B_dimer"/>
</dbReference>
<dbReference type="InterPro" id="IPR009060">
    <property type="entry name" value="UBA-like_sf"/>
</dbReference>
<dbReference type="Pfam" id="PF00889">
    <property type="entry name" value="EF_TS"/>
    <property type="match status" value="1"/>
</dbReference>
<dbReference type="PANTHER" id="PTHR11741">
    <property type="entry name" value="ELONGATION FACTOR TS"/>
    <property type="match status" value="1"/>
</dbReference>
<protein>
    <recommendedName>
        <fullName evidence="2 5">Elongation factor Ts</fullName>
        <shortName evidence="5">EF-Ts</shortName>
    </recommendedName>
</protein>
<dbReference type="InterPro" id="IPR036402">
    <property type="entry name" value="EF-Ts_dimer_sf"/>
</dbReference>
<dbReference type="SUPFAM" id="SSF46934">
    <property type="entry name" value="UBA-like"/>
    <property type="match status" value="1"/>
</dbReference>
<dbReference type="InterPro" id="IPR001816">
    <property type="entry name" value="Transl_elong_EFTs/EF1B"/>
</dbReference>
<dbReference type="Gene3D" id="1.10.286.20">
    <property type="match status" value="1"/>
</dbReference>
<dbReference type="CDD" id="cd14275">
    <property type="entry name" value="UBA_EF-Ts"/>
    <property type="match status" value="1"/>
</dbReference>
<dbReference type="PROSITE" id="PS01126">
    <property type="entry name" value="EF_TS_1"/>
    <property type="match status" value="1"/>
</dbReference>
<dbReference type="GO" id="GO:0005737">
    <property type="term" value="C:cytoplasm"/>
    <property type="evidence" value="ECO:0007669"/>
    <property type="project" value="UniProtKB-SubCell"/>
</dbReference>
<comment type="similarity">
    <text evidence="1 5">Belongs to the EF-Ts family.</text>
</comment>
<evidence type="ECO:0000313" key="8">
    <source>
        <dbReference type="Proteomes" id="UP000199572"/>
    </source>
</evidence>
<dbReference type="STRING" id="390241.SAMN04488023_13837"/>
<dbReference type="PANTHER" id="PTHR11741:SF0">
    <property type="entry name" value="ELONGATION FACTOR TS, MITOCHONDRIAL"/>
    <property type="match status" value="1"/>
</dbReference>
<dbReference type="NCBIfam" id="TIGR00116">
    <property type="entry name" value="tsf"/>
    <property type="match status" value="1"/>
</dbReference>
<organism evidence="7 8">
    <name type="scientific">Pedobacter rhizosphaerae</name>
    <dbReference type="NCBI Taxonomy" id="390241"/>
    <lineage>
        <taxon>Bacteria</taxon>
        <taxon>Pseudomonadati</taxon>
        <taxon>Bacteroidota</taxon>
        <taxon>Sphingobacteriia</taxon>
        <taxon>Sphingobacteriales</taxon>
        <taxon>Sphingobacteriaceae</taxon>
        <taxon>Pedobacter</taxon>
    </lineage>
</organism>
<dbReference type="Proteomes" id="UP000199572">
    <property type="component" value="Unassembled WGS sequence"/>
</dbReference>
<keyword evidence="3 5" id="KW-0251">Elongation factor</keyword>
<gene>
    <name evidence="5" type="primary">tsf</name>
    <name evidence="7" type="ORF">SAMN04488023_13837</name>
</gene>
<evidence type="ECO:0000256" key="5">
    <source>
        <dbReference type="HAMAP-Rule" id="MF_00050"/>
    </source>
</evidence>
<comment type="caution">
    <text evidence="5">Lacks conserved residue(s) required for the propagation of feature annotation.</text>
</comment>
<evidence type="ECO:0000256" key="2">
    <source>
        <dbReference type="ARBA" id="ARBA00016956"/>
    </source>
</evidence>
<evidence type="ECO:0000313" key="7">
    <source>
        <dbReference type="EMBL" id="SES17508.1"/>
    </source>
</evidence>
<dbReference type="FunFam" id="1.10.8.10:FF:000001">
    <property type="entry name" value="Elongation factor Ts"/>
    <property type="match status" value="1"/>
</dbReference>
<evidence type="ECO:0000256" key="1">
    <source>
        <dbReference type="ARBA" id="ARBA00005532"/>
    </source>
</evidence>
<evidence type="ECO:0000256" key="3">
    <source>
        <dbReference type="ARBA" id="ARBA00022768"/>
    </source>
</evidence>